<organism evidence="2">
    <name type="scientific">marine metagenome</name>
    <dbReference type="NCBI Taxonomy" id="408172"/>
    <lineage>
        <taxon>unclassified sequences</taxon>
        <taxon>metagenomes</taxon>
        <taxon>ecological metagenomes</taxon>
    </lineage>
</organism>
<dbReference type="AlphaFoldDB" id="A0A382I0Q0"/>
<dbReference type="EMBL" id="UINC01064340">
    <property type="protein sequence ID" value="SVB92909.1"/>
    <property type="molecule type" value="Genomic_DNA"/>
</dbReference>
<feature type="coiled-coil region" evidence="1">
    <location>
        <begin position="38"/>
        <end position="100"/>
    </location>
</feature>
<evidence type="ECO:0008006" key="3">
    <source>
        <dbReference type="Google" id="ProtNLM"/>
    </source>
</evidence>
<evidence type="ECO:0000313" key="2">
    <source>
        <dbReference type="EMBL" id="SVB92909.1"/>
    </source>
</evidence>
<accession>A0A382I0Q0</accession>
<evidence type="ECO:0000256" key="1">
    <source>
        <dbReference type="SAM" id="Coils"/>
    </source>
</evidence>
<keyword evidence="1" id="KW-0175">Coiled coil</keyword>
<gene>
    <name evidence="2" type="ORF">METZ01_LOCUS245763</name>
</gene>
<feature type="non-terminal residue" evidence="2">
    <location>
        <position position="239"/>
    </location>
</feature>
<sequence>MFPFSRIIITKYYIIFFLLIFSSTSTANKSNHEEKLKLKNIQIRMNDVSTKIKEAKNKVDTLQIELHKNELMTFEISNQLENIKNDISKKNGALKKLKIEKENHHKILSKEKKILISQVKTIYQIGQYDYIKLLLNQQNISQVGRAIAYYDYDNHARSKRIKKLKDTLKNINKIQSIIFEQTSKLELQKNNYKSKLNNFNDYRENRLNFIYDIKKHIEKQGVELLLLKENERELGKLLD</sequence>
<name>A0A382I0Q0_9ZZZZ</name>
<proteinExistence type="predicted"/>
<protein>
    <recommendedName>
        <fullName evidence="3">Peptidase M23 domain-containing protein</fullName>
    </recommendedName>
</protein>
<reference evidence="2" key="1">
    <citation type="submission" date="2018-05" db="EMBL/GenBank/DDBJ databases">
        <authorList>
            <person name="Lanie J.A."/>
            <person name="Ng W.-L."/>
            <person name="Kazmierczak K.M."/>
            <person name="Andrzejewski T.M."/>
            <person name="Davidsen T.M."/>
            <person name="Wayne K.J."/>
            <person name="Tettelin H."/>
            <person name="Glass J.I."/>
            <person name="Rusch D."/>
            <person name="Podicherti R."/>
            <person name="Tsui H.-C.T."/>
            <person name="Winkler M.E."/>
        </authorList>
    </citation>
    <scope>NUCLEOTIDE SEQUENCE</scope>
</reference>